<dbReference type="Gene3D" id="3.40.50.1700">
    <property type="entry name" value="Glycoside hydrolase family 3 C-terminal domain"/>
    <property type="match status" value="1"/>
</dbReference>
<dbReference type="OrthoDB" id="2123594at2759"/>
<keyword evidence="7" id="KW-1185">Reference proteome</keyword>
<dbReference type="Proteomes" id="UP000076842">
    <property type="component" value="Unassembled WGS sequence"/>
</dbReference>
<protein>
    <submittedName>
        <fullName evidence="6">Glycoside hydrolase family 3 protein</fullName>
    </submittedName>
</protein>
<dbReference type="SUPFAM" id="SSF52279">
    <property type="entry name" value="Beta-D-glucan exohydrolase, C-terminal domain"/>
    <property type="match status" value="1"/>
</dbReference>
<dbReference type="InParanoid" id="A0A165ET14"/>
<evidence type="ECO:0000256" key="1">
    <source>
        <dbReference type="ARBA" id="ARBA00005336"/>
    </source>
</evidence>
<dbReference type="AlphaFoldDB" id="A0A165ET14"/>
<dbReference type="SUPFAM" id="SSF51445">
    <property type="entry name" value="(Trans)glycosidases"/>
    <property type="match status" value="1"/>
</dbReference>
<evidence type="ECO:0000259" key="5">
    <source>
        <dbReference type="SMART" id="SM01217"/>
    </source>
</evidence>
<comment type="similarity">
    <text evidence="1">Belongs to the glycosyl hydrolase 3 family.</text>
</comment>
<reference evidence="6 7" key="1">
    <citation type="journal article" date="2016" name="Mol. Biol. Evol.">
        <title>Comparative Genomics of Early-Diverging Mushroom-Forming Fungi Provides Insights into the Origins of Lignocellulose Decay Capabilities.</title>
        <authorList>
            <person name="Nagy L.G."/>
            <person name="Riley R."/>
            <person name="Tritt A."/>
            <person name="Adam C."/>
            <person name="Daum C."/>
            <person name="Floudas D."/>
            <person name="Sun H."/>
            <person name="Yadav J.S."/>
            <person name="Pangilinan J."/>
            <person name="Larsson K.H."/>
            <person name="Matsuura K."/>
            <person name="Barry K."/>
            <person name="Labutti K."/>
            <person name="Kuo R."/>
            <person name="Ohm R.A."/>
            <person name="Bhattacharya S.S."/>
            <person name="Shirouzu T."/>
            <person name="Yoshinaga Y."/>
            <person name="Martin F.M."/>
            <person name="Grigoriev I.V."/>
            <person name="Hibbett D.S."/>
        </authorList>
    </citation>
    <scope>NUCLEOTIDE SEQUENCE [LARGE SCALE GENOMIC DNA]</scope>
    <source>
        <strain evidence="6 7">HHB12733</strain>
    </source>
</reference>
<dbReference type="InterPro" id="IPR013783">
    <property type="entry name" value="Ig-like_fold"/>
</dbReference>
<organism evidence="6 7">
    <name type="scientific">Calocera cornea HHB12733</name>
    <dbReference type="NCBI Taxonomy" id="1353952"/>
    <lineage>
        <taxon>Eukaryota</taxon>
        <taxon>Fungi</taxon>
        <taxon>Dikarya</taxon>
        <taxon>Basidiomycota</taxon>
        <taxon>Agaricomycotina</taxon>
        <taxon>Dacrymycetes</taxon>
        <taxon>Dacrymycetales</taxon>
        <taxon>Dacrymycetaceae</taxon>
        <taxon>Calocera</taxon>
    </lineage>
</organism>
<dbReference type="GO" id="GO:0008422">
    <property type="term" value="F:beta-glucosidase activity"/>
    <property type="evidence" value="ECO:0007669"/>
    <property type="project" value="TreeGrafter"/>
</dbReference>
<dbReference type="InterPro" id="IPR026891">
    <property type="entry name" value="Fn3-like"/>
</dbReference>
<gene>
    <name evidence="6" type="ORF">CALCODRAFT_484742</name>
</gene>
<dbReference type="PRINTS" id="PR00133">
    <property type="entry name" value="GLHYDRLASE3"/>
</dbReference>
<dbReference type="Gene3D" id="2.60.40.10">
    <property type="entry name" value="Immunoglobulins"/>
    <property type="match status" value="1"/>
</dbReference>
<evidence type="ECO:0000313" key="7">
    <source>
        <dbReference type="Proteomes" id="UP000076842"/>
    </source>
</evidence>
<feature type="chain" id="PRO_5007857396" evidence="4">
    <location>
        <begin position="18"/>
        <end position="782"/>
    </location>
</feature>
<evidence type="ECO:0000256" key="3">
    <source>
        <dbReference type="ARBA" id="ARBA00023295"/>
    </source>
</evidence>
<evidence type="ECO:0000313" key="6">
    <source>
        <dbReference type="EMBL" id="KZT55470.1"/>
    </source>
</evidence>
<dbReference type="GO" id="GO:0009251">
    <property type="term" value="P:glucan catabolic process"/>
    <property type="evidence" value="ECO:0007669"/>
    <property type="project" value="TreeGrafter"/>
</dbReference>
<feature type="signal peptide" evidence="4">
    <location>
        <begin position="1"/>
        <end position="17"/>
    </location>
</feature>
<accession>A0A165ET14</accession>
<dbReference type="Gene3D" id="3.20.20.300">
    <property type="entry name" value="Glycoside hydrolase, family 3, N-terminal domain"/>
    <property type="match status" value="1"/>
</dbReference>
<evidence type="ECO:0000256" key="4">
    <source>
        <dbReference type="SAM" id="SignalP"/>
    </source>
</evidence>
<name>A0A165ET14_9BASI</name>
<dbReference type="EMBL" id="KV423994">
    <property type="protein sequence ID" value="KZT55470.1"/>
    <property type="molecule type" value="Genomic_DNA"/>
</dbReference>
<dbReference type="SMART" id="SM01217">
    <property type="entry name" value="Fn3_like"/>
    <property type="match status" value="1"/>
</dbReference>
<keyword evidence="2 6" id="KW-0378">Hydrolase</keyword>
<dbReference type="FunFam" id="3.40.50.1700:FF:000009">
    <property type="entry name" value="Periplasmic beta-glucosidase"/>
    <property type="match status" value="1"/>
</dbReference>
<sequence length="782" mass="83564">MLAIVVFTLFATLGVSAAEIPLYKDANVPIDARVTDLLGRMSVQDKVSQLIQGDIDGWMNMTDPLDNTLTYNYTGLVDMMSSKSGAIWAGYAMPYEKSIYAVTVGQRYLMENTTLGIPALIQSESLHGFTNNGTIFPSPIGMACSFNTDLMYNVAKAIGGEAEGLGFSMLFAPVLDLSRELRWGRVEENYGEDPFLTGEMGYAYVTGLQAGTRRNTSSTASARLAATCKHFAAFGSPQGGLNLAPVAGGERDLRTMYLKPFYRACVQGPAWGIMTAYSSYDGIPAVANFHLLTDILRNEWGYQGFVTTDAGSVDLLITEHAIAGDRATAAKIALENGLSGEMGGGTYTYLTLPDSIANGSVTMNYLDQAVGYILKTKFELGLFENPYPYADYASTIRTPETRAILHQMEQESIVLLQNNGVLPLQKGGSVALIGPSAGQVLGQFGDYVFFNSSLNGISPLQGLTNFLAGSNTTINYAEGCQLWSNDQNGFQAAVDAASASDVAVVMVGTWSRDQTLLWQGANATTGEHVDLSSLALVGAQLALVQAVQAAAKKTVVVFVSGKPVAEPWIAGNVDAVVQQFYPGELGGTALAEVLYGAFNPSGRLSVSFPQSVGTTPVFYNYLKGGRPLDPGYITPNGSLVFGHQYVLSTPAPLYSFGHGLSYSTFSYSALRLSQYSALQYSDTLNVTVSVTNEGPLDGGEVVQVYLTDVVSSVVTPNQFLAGFRKVVIPVGETQDVTVSIPMSDLVVWGNKNQWEFESGTYTLRVGTSQAVYLNGTFSVGSA</sequence>
<dbReference type="InterPro" id="IPR051915">
    <property type="entry name" value="Cellulose_Degrad_GH3"/>
</dbReference>
<evidence type="ECO:0000256" key="2">
    <source>
        <dbReference type="ARBA" id="ARBA00022801"/>
    </source>
</evidence>
<dbReference type="InterPro" id="IPR036962">
    <property type="entry name" value="Glyco_hydro_3_N_sf"/>
</dbReference>
<dbReference type="Pfam" id="PF14310">
    <property type="entry name" value="Fn3-like"/>
    <property type="match status" value="1"/>
</dbReference>
<dbReference type="FunFam" id="2.60.40.10:FF:000495">
    <property type="entry name" value="Periplasmic beta-glucosidase"/>
    <property type="match status" value="1"/>
</dbReference>
<dbReference type="InterPro" id="IPR017853">
    <property type="entry name" value="GH"/>
</dbReference>
<dbReference type="STRING" id="1353952.A0A165ET14"/>
<proteinExistence type="inferred from homology"/>
<dbReference type="Pfam" id="PF00933">
    <property type="entry name" value="Glyco_hydro_3"/>
    <property type="match status" value="1"/>
</dbReference>
<keyword evidence="4" id="KW-0732">Signal</keyword>
<dbReference type="InterPro" id="IPR036881">
    <property type="entry name" value="Glyco_hydro_3_C_sf"/>
</dbReference>
<dbReference type="PANTHER" id="PTHR30620:SF117">
    <property type="entry name" value="BETA-1,4-XYLOSIDASE (EUROFUNG)"/>
    <property type="match status" value="1"/>
</dbReference>
<dbReference type="PANTHER" id="PTHR30620">
    <property type="entry name" value="PERIPLASMIC BETA-GLUCOSIDASE-RELATED"/>
    <property type="match status" value="1"/>
</dbReference>
<dbReference type="Pfam" id="PF01915">
    <property type="entry name" value="Glyco_hydro_3_C"/>
    <property type="match status" value="1"/>
</dbReference>
<dbReference type="InterPro" id="IPR001764">
    <property type="entry name" value="Glyco_hydro_3_N"/>
</dbReference>
<keyword evidence="3" id="KW-0326">Glycosidase</keyword>
<dbReference type="InterPro" id="IPR002772">
    <property type="entry name" value="Glyco_hydro_3_C"/>
</dbReference>
<feature type="domain" description="Fibronectin type III-like" evidence="5">
    <location>
        <begin position="700"/>
        <end position="769"/>
    </location>
</feature>